<dbReference type="Gene3D" id="3.40.50.300">
    <property type="entry name" value="P-loop containing nucleotide triphosphate hydrolases"/>
    <property type="match status" value="1"/>
</dbReference>
<protein>
    <submittedName>
        <fullName evidence="6">Metal ABC transporter ATP-binding protein</fullName>
    </submittedName>
</protein>
<dbReference type="Pfam" id="PF00005">
    <property type="entry name" value="ABC_tran"/>
    <property type="match status" value="1"/>
</dbReference>
<dbReference type="SUPFAM" id="SSF52540">
    <property type="entry name" value="P-loop containing nucleoside triphosphate hydrolases"/>
    <property type="match status" value="1"/>
</dbReference>
<evidence type="ECO:0000256" key="4">
    <source>
        <dbReference type="ARBA" id="ARBA00022840"/>
    </source>
</evidence>
<dbReference type="InterPro" id="IPR017871">
    <property type="entry name" value="ABC_transporter-like_CS"/>
</dbReference>
<evidence type="ECO:0000313" key="6">
    <source>
        <dbReference type="EMBL" id="MDA0163943.1"/>
    </source>
</evidence>
<organism evidence="6 7">
    <name type="scientific">Solirubrobacter ginsenosidimutans</name>
    <dbReference type="NCBI Taxonomy" id="490573"/>
    <lineage>
        <taxon>Bacteria</taxon>
        <taxon>Bacillati</taxon>
        <taxon>Actinomycetota</taxon>
        <taxon>Thermoleophilia</taxon>
        <taxon>Solirubrobacterales</taxon>
        <taxon>Solirubrobacteraceae</taxon>
        <taxon>Solirubrobacter</taxon>
    </lineage>
</organism>
<keyword evidence="4 6" id="KW-0067">ATP-binding</keyword>
<evidence type="ECO:0000259" key="5">
    <source>
        <dbReference type="PROSITE" id="PS50893"/>
    </source>
</evidence>
<dbReference type="RefSeq" id="WP_270043192.1">
    <property type="nucleotide sequence ID" value="NZ_JAPDOD010000029.1"/>
</dbReference>
<dbReference type="GO" id="GO:0005524">
    <property type="term" value="F:ATP binding"/>
    <property type="evidence" value="ECO:0007669"/>
    <property type="project" value="UniProtKB-KW"/>
</dbReference>
<keyword evidence="3" id="KW-0547">Nucleotide-binding</keyword>
<dbReference type="Proteomes" id="UP001149140">
    <property type="component" value="Unassembled WGS sequence"/>
</dbReference>
<dbReference type="GO" id="GO:0016887">
    <property type="term" value="F:ATP hydrolysis activity"/>
    <property type="evidence" value="ECO:0007669"/>
    <property type="project" value="InterPro"/>
</dbReference>
<reference evidence="6" key="1">
    <citation type="submission" date="2022-10" db="EMBL/GenBank/DDBJ databases">
        <title>The WGS of Solirubrobacter ginsenosidimutans DSM 21036.</title>
        <authorList>
            <person name="Jiang Z."/>
        </authorList>
    </citation>
    <scope>NUCLEOTIDE SEQUENCE</scope>
    <source>
        <strain evidence="6">DSM 21036</strain>
    </source>
</reference>
<dbReference type="InterPro" id="IPR003593">
    <property type="entry name" value="AAA+_ATPase"/>
</dbReference>
<dbReference type="PROSITE" id="PS00211">
    <property type="entry name" value="ABC_TRANSPORTER_1"/>
    <property type="match status" value="1"/>
</dbReference>
<evidence type="ECO:0000256" key="1">
    <source>
        <dbReference type="ARBA" id="ARBA00005417"/>
    </source>
</evidence>
<name>A0A9X3N329_9ACTN</name>
<dbReference type="InterPro" id="IPR050153">
    <property type="entry name" value="Metal_Ion_Import_ABC"/>
</dbReference>
<gene>
    <name evidence="6" type="ORF">OM076_26970</name>
</gene>
<feature type="domain" description="ABC transporter" evidence="5">
    <location>
        <begin position="1"/>
        <end position="229"/>
    </location>
</feature>
<comment type="similarity">
    <text evidence="1">Belongs to the ABC transporter superfamily.</text>
</comment>
<dbReference type="PANTHER" id="PTHR42734">
    <property type="entry name" value="METAL TRANSPORT SYSTEM ATP-BINDING PROTEIN TM_0124-RELATED"/>
    <property type="match status" value="1"/>
</dbReference>
<evidence type="ECO:0000256" key="3">
    <source>
        <dbReference type="ARBA" id="ARBA00022741"/>
    </source>
</evidence>
<evidence type="ECO:0000313" key="7">
    <source>
        <dbReference type="Proteomes" id="UP001149140"/>
    </source>
</evidence>
<comment type="caution">
    <text evidence="6">The sequence shown here is derived from an EMBL/GenBank/DDBJ whole genome shotgun (WGS) entry which is preliminary data.</text>
</comment>
<dbReference type="InterPro" id="IPR027417">
    <property type="entry name" value="P-loop_NTPase"/>
</dbReference>
<evidence type="ECO:0000256" key="2">
    <source>
        <dbReference type="ARBA" id="ARBA00022448"/>
    </source>
</evidence>
<dbReference type="EMBL" id="JAPDOD010000029">
    <property type="protein sequence ID" value="MDA0163943.1"/>
    <property type="molecule type" value="Genomic_DNA"/>
</dbReference>
<dbReference type="InterPro" id="IPR003439">
    <property type="entry name" value="ABC_transporter-like_ATP-bd"/>
</dbReference>
<keyword evidence="7" id="KW-1185">Reference proteome</keyword>
<dbReference type="PANTHER" id="PTHR42734:SF5">
    <property type="entry name" value="IRON TRANSPORT SYSTEM ATP-BINDING PROTEIN HI_0361-RELATED"/>
    <property type="match status" value="1"/>
</dbReference>
<dbReference type="AlphaFoldDB" id="A0A9X3N329"/>
<keyword evidence="2" id="KW-0813">Transport</keyword>
<proteinExistence type="inferred from homology"/>
<accession>A0A9X3N329</accession>
<dbReference type="SMART" id="SM00382">
    <property type="entry name" value="AAA"/>
    <property type="match status" value="1"/>
</dbReference>
<dbReference type="PROSITE" id="PS50893">
    <property type="entry name" value="ABC_TRANSPORTER_2"/>
    <property type="match status" value="1"/>
</dbReference>
<sequence>MKSRVVTRELRGGYVRGADVLGGVDFSVAAGEIAAVLGPNGGGKTTLFRALLGELPFRTGEVTLAGRPAYVPQTEGARLDFPVSAHDVALMGAYGRTPWFKRVGRDDRARADAALERVGLADRAHARFGTLSGGQRQRVLIARALVQDAPVLLLDEPLSGVDRPSAAQIERVFAELRAEGRALLVATHDVAQARAWPLVLCLNHGQVAFGPPEETLTTDVLRRTYGDELVILDGAGQAVTVACHHQHEH</sequence>